<proteinExistence type="predicted"/>
<dbReference type="AlphaFoldDB" id="A0AAD7EEA3"/>
<gene>
    <name evidence="1" type="ORF">DFH08DRAFT_430726</name>
</gene>
<dbReference type="Proteomes" id="UP001218218">
    <property type="component" value="Unassembled WGS sequence"/>
</dbReference>
<accession>A0AAD7EEA3</accession>
<name>A0AAD7EEA3_9AGAR</name>
<comment type="caution">
    <text evidence="1">The sequence shown here is derived from an EMBL/GenBank/DDBJ whole genome shotgun (WGS) entry which is preliminary data.</text>
</comment>
<keyword evidence="2" id="KW-1185">Reference proteome</keyword>
<sequence length="371" mass="41402">MAQDLPQEIVDLIVGEFRLDDPIDKHTLIQCGFVCKSWHRPSRYGLFANVKLTDRTVEPFLDIVNNSIVPIAMAVRSLTLSLEGEPADASRIAGGEGAWGLDGILRKLGPLPLVTALRVCVKEDVLLWNLTLLADTFSNVSTLVFSNVTLRMGSLLSAVCAFPLLRRLELDRVRSFHDNPGSLEVAYHFPSQWNSLTVMSFDVSELLETFLTLKPIPVLSALSLSAETDPTKPGLGRYLFHIGDALHILRLEFESSPFEQDNLVILVPCTGLRRLDLVFQEDCDLDMATTALQALSCFRSRDLAIVNLLDKRHRRNMTPRWRRLDTKLTEEQFAGLQAFTVESKSPSLVAGLPRNMPLSTGRGILRVVDPR</sequence>
<dbReference type="EMBL" id="JARIHO010000067">
    <property type="protein sequence ID" value="KAJ7314414.1"/>
    <property type="molecule type" value="Genomic_DNA"/>
</dbReference>
<evidence type="ECO:0008006" key="3">
    <source>
        <dbReference type="Google" id="ProtNLM"/>
    </source>
</evidence>
<evidence type="ECO:0000313" key="2">
    <source>
        <dbReference type="Proteomes" id="UP001218218"/>
    </source>
</evidence>
<protein>
    <recommendedName>
        <fullName evidence="3">F-box domain-containing protein</fullName>
    </recommendedName>
</protein>
<organism evidence="1 2">
    <name type="scientific">Mycena albidolilacea</name>
    <dbReference type="NCBI Taxonomy" id="1033008"/>
    <lineage>
        <taxon>Eukaryota</taxon>
        <taxon>Fungi</taxon>
        <taxon>Dikarya</taxon>
        <taxon>Basidiomycota</taxon>
        <taxon>Agaricomycotina</taxon>
        <taxon>Agaricomycetes</taxon>
        <taxon>Agaricomycetidae</taxon>
        <taxon>Agaricales</taxon>
        <taxon>Marasmiineae</taxon>
        <taxon>Mycenaceae</taxon>
        <taxon>Mycena</taxon>
    </lineage>
</organism>
<evidence type="ECO:0000313" key="1">
    <source>
        <dbReference type="EMBL" id="KAJ7314414.1"/>
    </source>
</evidence>
<reference evidence="1" key="1">
    <citation type="submission" date="2023-03" db="EMBL/GenBank/DDBJ databases">
        <title>Massive genome expansion in bonnet fungi (Mycena s.s.) driven by repeated elements and novel gene families across ecological guilds.</title>
        <authorList>
            <consortium name="Lawrence Berkeley National Laboratory"/>
            <person name="Harder C.B."/>
            <person name="Miyauchi S."/>
            <person name="Viragh M."/>
            <person name="Kuo A."/>
            <person name="Thoen E."/>
            <person name="Andreopoulos B."/>
            <person name="Lu D."/>
            <person name="Skrede I."/>
            <person name="Drula E."/>
            <person name="Henrissat B."/>
            <person name="Morin E."/>
            <person name="Kohler A."/>
            <person name="Barry K."/>
            <person name="LaButti K."/>
            <person name="Morin E."/>
            <person name="Salamov A."/>
            <person name="Lipzen A."/>
            <person name="Mereny Z."/>
            <person name="Hegedus B."/>
            <person name="Baldrian P."/>
            <person name="Stursova M."/>
            <person name="Weitz H."/>
            <person name="Taylor A."/>
            <person name="Grigoriev I.V."/>
            <person name="Nagy L.G."/>
            <person name="Martin F."/>
            <person name="Kauserud H."/>
        </authorList>
    </citation>
    <scope>NUCLEOTIDE SEQUENCE</scope>
    <source>
        <strain evidence="1">CBHHK002</strain>
    </source>
</reference>